<proteinExistence type="predicted"/>
<name>A0ABU7EW33_9TELE</name>
<evidence type="ECO:0000313" key="3">
    <source>
        <dbReference type="Proteomes" id="UP001352852"/>
    </source>
</evidence>
<evidence type="ECO:0000256" key="1">
    <source>
        <dbReference type="SAM" id="MobiDB-lite"/>
    </source>
</evidence>
<dbReference type="Proteomes" id="UP001352852">
    <property type="component" value="Unassembled WGS sequence"/>
</dbReference>
<evidence type="ECO:0000313" key="2">
    <source>
        <dbReference type="EMBL" id="MED6291221.1"/>
    </source>
</evidence>
<protein>
    <submittedName>
        <fullName evidence="2">Uncharacterized protein</fullName>
    </submittedName>
</protein>
<comment type="caution">
    <text evidence="2">The sequence shown here is derived from an EMBL/GenBank/DDBJ whole genome shotgun (WGS) entry which is preliminary data.</text>
</comment>
<sequence>MTHTHSNVHSQSNGSDLGHSDGVGPLGPLASITGDWLTEPMRCYCFLRKYASVVRTGARRSREKTNITGALITQSIQDLFNLTSIIKLELILTSVLNGDV</sequence>
<organism evidence="2 3">
    <name type="scientific">Characodon lateralis</name>
    <dbReference type="NCBI Taxonomy" id="208331"/>
    <lineage>
        <taxon>Eukaryota</taxon>
        <taxon>Metazoa</taxon>
        <taxon>Chordata</taxon>
        <taxon>Craniata</taxon>
        <taxon>Vertebrata</taxon>
        <taxon>Euteleostomi</taxon>
        <taxon>Actinopterygii</taxon>
        <taxon>Neopterygii</taxon>
        <taxon>Teleostei</taxon>
        <taxon>Neoteleostei</taxon>
        <taxon>Acanthomorphata</taxon>
        <taxon>Ovalentaria</taxon>
        <taxon>Atherinomorphae</taxon>
        <taxon>Cyprinodontiformes</taxon>
        <taxon>Goodeidae</taxon>
        <taxon>Characodon</taxon>
    </lineage>
</organism>
<dbReference type="EMBL" id="JAHUTJ010067640">
    <property type="protein sequence ID" value="MED6291221.1"/>
    <property type="molecule type" value="Genomic_DNA"/>
</dbReference>
<feature type="compositionally biased region" description="Polar residues" evidence="1">
    <location>
        <begin position="1"/>
        <end position="15"/>
    </location>
</feature>
<gene>
    <name evidence="2" type="ORF">CHARACLAT_021240</name>
</gene>
<reference evidence="2 3" key="1">
    <citation type="submission" date="2021-06" db="EMBL/GenBank/DDBJ databases">
        <authorList>
            <person name="Palmer J.M."/>
        </authorList>
    </citation>
    <scope>NUCLEOTIDE SEQUENCE [LARGE SCALE GENOMIC DNA]</scope>
    <source>
        <strain evidence="2 3">CL_MEX2019</strain>
        <tissue evidence="2">Muscle</tissue>
    </source>
</reference>
<feature type="region of interest" description="Disordered" evidence="1">
    <location>
        <begin position="1"/>
        <end position="22"/>
    </location>
</feature>
<accession>A0ABU7EW33</accession>
<keyword evidence="3" id="KW-1185">Reference proteome</keyword>